<dbReference type="EMBL" id="CP000124">
    <property type="protein sequence ID" value="ABA50611.1"/>
    <property type="molecule type" value="Genomic_DNA"/>
</dbReference>
<feature type="compositionally biased region" description="Basic residues" evidence="1">
    <location>
        <begin position="32"/>
        <end position="43"/>
    </location>
</feature>
<accession>Q3JPF0</accession>
<evidence type="ECO:0000256" key="1">
    <source>
        <dbReference type="SAM" id="MobiDB-lite"/>
    </source>
</evidence>
<protein>
    <submittedName>
        <fullName evidence="2">Uncharacterized protein</fullName>
    </submittedName>
</protein>
<feature type="region of interest" description="Disordered" evidence="1">
    <location>
        <begin position="32"/>
        <end position="128"/>
    </location>
</feature>
<proteinExistence type="predicted"/>
<dbReference type="EnsemblBacteria" id="ABA50611">
    <property type="protein sequence ID" value="ABA50611"/>
    <property type="gene ID" value="BURPS1710b_3182"/>
</dbReference>
<gene>
    <name evidence="2" type="ordered locus">BURPS1710b_3182</name>
</gene>
<dbReference type="Proteomes" id="UP000002700">
    <property type="component" value="Chromosome I"/>
</dbReference>
<organism evidence="2 3">
    <name type="scientific">Burkholderia pseudomallei (strain 1710b)</name>
    <dbReference type="NCBI Taxonomy" id="320372"/>
    <lineage>
        <taxon>Bacteria</taxon>
        <taxon>Pseudomonadati</taxon>
        <taxon>Pseudomonadota</taxon>
        <taxon>Betaproteobacteria</taxon>
        <taxon>Burkholderiales</taxon>
        <taxon>Burkholderiaceae</taxon>
        <taxon>Burkholderia</taxon>
        <taxon>pseudomallei group</taxon>
    </lineage>
</organism>
<feature type="compositionally biased region" description="Basic residues" evidence="1">
    <location>
        <begin position="108"/>
        <end position="126"/>
    </location>
</feature>
<name>Q3JPF0_BURP1</name>
<feature type="region of interest" description="Disordered" evidence="1">
    <location>
        <begin position="140"/>
        <end position="165"/>
    </location>
</feature>
<sequence>MGRGRKARRRVERAGGIFGHACDECADHARRLRRRAQRRRRRDSSRARGSRLGAGVARRARRLQARPSDGRGQLLGVLPASGRDDRGAAGRGIDRRAVSPRRAERLARHAARRARAQPDRRRRRGRIGAIGRVDELHVAAQSDRSHEAQVDGLSGGRRKPRSDRQADLAEVLAGRLMGERVGDVVERERAIDDRLDAGCVDRAHHVDLMPATADDQALQVLLARHQRDGRHRAGNPRQHADQCDMAADPACLDRLRERVGAADLDHVVDAAPVRQREHLRRPVRVATIVDDVIGAERACAFQLFVRRRRGDHGRAHSLRELQREDRYAARAEHEHAVARLQAAVDDERAPCGEARRRQRRGLLVRVALRRMREPVRGAHDRLARVAVDTVARDRREVRDGRPAVEPVRKKGRHDRVAGRELRDAFADRFDDTCAVGHWNALVGGVQPAGDDAEIVIVERTRVNAHADFAGGRCTGIGERDAFEMLEAGGLTQHDGFHRFDSCEW</sequence>
<feature type="compositionally biased region" description="Basic and acidic residues" evidence="1">
    <location>
        <begin position="140"/>
        <end position="149"/>
    </location>
</feature>
<dbReference type="KEGG" id="bpm:BURPS1710b_3182"/>
<reference evidence="2 3" key="1">
    <citation type="submission" date="2005-09" db="EMBL/GenBank/DDBJ databases">
        <authorList>
            <person name="Woods D.E."/>
            <person name="Nierman W.C."/>
        </authorList>
    </citation>
    <scope>NUCLEOTIDE SEQUENCE [LARGE SCALE GENOMIC DNA]</scope>
    <source>
        <strain evidence="2 3">1710b</strain>
    </source>
</reference>
<dbReference type="HOGENOM" id="CLU_540456_0_0_4"/>
<dbReference type="AlphaFoldDB" id="Q3JPF0"/>
<evidence type="ECO:0000313" key="2">
    <source>
        <dbReference type="EMBL" id="ABA50611.1"/>
    </source>
</evidence>
<feature type="compositionally biased region" description="Basic and acidic residues" evidence="1">
    <location>
        <begin position="82"/>
        <end position="107"/>
    </location>
</feature>
<evidence type="ECO:0000313" key="3">
    <source>
        <dbReference type="Proteomes" id="UP000002700"/>
    </source>
</evidence>